<dbReference type="PANTHER" id="PTHR14969:SF13">
    <property type="entry name" value="AT30094P"/>
    <property type="match status" value="1"/>
</dbReference>
<dbReference type="EMBL" id="QGTL01000020">
    <property type="protein sequence ID" value="PWV67645.1"/>
    <property type="molecule type" value="Genomic_DNA"/>
</dbReference>
<reference evidence="3 4" key="1">
    <citation type="submission" date="2018-05" db="EMBL/GenBank/DDBJ databases">
        <title>Genomic Encyclopedia of Type Strains, Phase IV (KMG-IV): sequencing the most valuable type-strain genomes for metagenomic binning, comparative biology and taxonomic classification.</title>
        <authorList>
            <person name="Goeker M."/>
        </authorList>
    </citation>
    <scope>NUCLEOTIDE SEQUENCE [LARGE SCALE GENOMIC DNA]</scope>
    <source>
        <strain evidence="3 4">DSM 44717</strain>
    </source>
</reference>
<sequence length="244" mass="26372">MPIASFRPPTCELAWSTLGRRLPLAATLLAVALTLVGVLTWQVNNDAGIIRIDPRVLDWMIAHRGEPLTSIARFVTDLGDTLSMTILATLTVAWFAARRDWATVALVALTSAGAGVLVVVIKRLVGRHRPPEVSRLVAEPSLSYPSGHTLGTTVVVGIVALTVIPGLRRRWLRVAATVFAVLFPIAVGLSRIYLGVHWSTDVLAGWIFGLAWLTLCVTVFAWVYREHFASAAPAEVPVAVSGRK</sequence>
<keyword evidence="1" id="KW-0812">Transmembrane</keyword>
<dbReference type="SUPFAM" id="SSF48317">
    <property type="entry name" value="Acid phosphatase/Vanadium-dependent haloperoxidase"/>
    <property type="match status" value="1"/>
</dbReference>
<dbReference type="InterPro" id="IPR036938">
    <property type="entry name" value="PAP2/HPO_sf"/>
</dbReference>
<feature type="domain" description="Phosphatidic acid phosphatase type 2/haloperoxidase" evidence="2">
    <location>
        <begin position="104"/>
        <end position="217"/>
    </location>
</feature>
<feature type="transmembrane region" description="Helical" evidence="1">
    <location>
        <begin position="206"/>
        <end position="224"/>
    </location>
</feature>
<feature type="transmembrane region" description="Helical" evidence="1">
    <location>
        <begin position="104"/>
        <end position="125"/>
    </location>
</feature>
<dbReference type="AlphaFoldDB" id="A0A317N198"/>
<evidence type="ECO:0000259" key="2">
    <source>
        <dbReference type="SMART" id="SM00014"/>
    </source>
</evidence>
<dbReference type="RefSeq" id="WP_167456493.1">
    <property type="nucleotide sequence ID" value="NZ_QGTL01000020.1"/>
</dbReference>
<evidence type="ECO:0000256" key="1">
    <source>
        <dbReference type="SAM" id="Phobius"/>
    </source>
</evidence>
<dbReference type="PANTHER" id="PTHR14969">
    <property type="entry name" value="SPHINGOSINE-1-PHOSPHATE PHOSPHOHYDROLASE"/>
    <property type="match status" value="1"/>
</dbReference>
<dbReference type="InterPro" id="IPR000326">
    <property type="entry name" value="PAP2/HPO"/>
</dbReference>
<feature type="transmembrane region" description="Helical" evidence="1">
    <location>
        <begin position="145"/>
        <end position="164"/>
    </location>
</feature>
<keyword evidence="4" id="KW-1185">Reference proteome</keyword>
<protein>
    <submittedName>
        <fullName evidence="3">Undecaprenyl-diphosphatase</fullName>
    </submittedName>
</protein>
<accession>A0A317N198</accession>
<dbReference type="SMART" id="SM00014">
    <property type="entry name" value="acidPPc"/>
    <property type="match status" value="1"/>
</dbReference>
<feature type="transmembrane region" description="Helical" evidence="1">
    <location>
        <begin position="78"/>
        <end position="97"/>
    </location>
</feature>
<organism evidence="3 4">
    <name type="scientific">Nocardia neocaledoniensis</name>
    <dbReference type="NCBI Taxonomy" id="236511"/>
    <lineage>
        <taxon>Bacteria</taxon>
        <taxon>Bacillati</taxon>
        <taxon>Actinomycetota</taxon>
        <taxon>Actinomycetes</taxon>
        <taxon>Mycobacteriales</taxon>
        <taxon>Nocardiaceae</taxon>
        <taxon>Nocardia</taxon>
    </lineage>
</organism>
<evidence type="ECO:0000313" key="4">
    <source>
        <dbReference type="Proteomes" id="UP000246410"/>
    </source>
</evidence>
<keyword evidence="1" id="KW-1133">Transmembrane helix</keyword>
<name>A0A317N198_9NOCA</name>
<feature type="transmembrane region" description="Helical" evidence="1">
    <location>
        <begin position="21"/>
        <end position="41"/>
    </location>
</feature>
<dbReference type="Pfam" id="PF01569">
    <property type="entry name" value="PAP2"/>
    <property type="match status" value="1"/>
</dbReference>
<comment type="caution">
    <text evidence="3">The sequence shown here is derived from an EMBL/GenBank/DDBJ whole genome shotgun (WGS) entry which is preliminary data.</text>
</comment>
<dbReference type="Gene3D" id="1.20.144.10">
    <property type="entry name" value="Phosphatidic acid phosphatase type 2/haloperoxidase"/>
    <property type="match status" value="2"/>
</dbReference>
<proteinExistence type="predicted"/>
<keyword evidence="1" id="KW-0472">Membrane</keyword>
<dbReference type="Proteomes" id="UP000246410">
    <property type="component" value="Unassembled WGS sequence"/>
</dbReference>
<dbReference type="CDD" id="cd03392">
    <property type="entry name" value="PAP2_like_2"/>
    <property type="match status" value="1"/>
</dbReference>
<gene>
    <name evidence="3" type="ORF">DFR69_12043</name>
</gene>
<evidence type="ECO:0000313" key="3">
    <source>
        <dbReference type="EMBL" id="PWV67645.1"/>
    </source>
</evidence>
<feature type="transmembrane region" description="Helical" evidence="1">
    <location>
        <begin position="171"/>
        <end position="194"/>
    </location>
</feature>